<proteinExistence type="predicted"/>
<dbReference type="PROSITE" id="PS51039">
    <property type="entry name" value="ZF_AN1"/>
    <property type="match status" value="1"/>
</dbReference>
<feature type="repeat" description="TPR" evidence="9">
    <location>
        <begin position="690"/>
        <end position="723"/>
    </location>
</feature>
<keyword evidence="2" id="KW-0479">Metal-binding</keyword>
<reference evidence="14 15" key="1">
    <citation type="journal article" date="2020" name="IScience">
        <title>Genome Sequencing of the Endangered Kingdonia uniflora (Circaeasteraceae, Ranunculales) Reveals Potential Mechanisms of Evolutionary Specialization.</title>
        <authorList>
            <person name="Sun Y."/>
            <person name="Deng T."/>
            <person name="Zhang A."/>
            <person name="Moore M.J."/>
            <person name="Landis J.B."/>
            <person name="Lin N."/>
            <person name="Zhang H."/>
            <person name="Zhang X."/>
            <person name="Huang J."/>
            <person name="Zhang X."/>
            <person name="Sun H."/>
            <person name="Wang H."/>
        </authorList>
    </citation>
    <scope>NUCLEOTIDE SEQUENCE [LARGE SCALE GENOMIC DNA]</scope>
    <source>
        <strain evidence="14">TB1705</strain>
        <tissue evidence="14">Leaf</tissue>
    </source>
</reference>
<evidence type="ECO:0000256" key="7">
    <source>
        <dbReference type="PROSITE-ProRule" id="PRU00042"/>
    </source>
</evidence>
<evidence type="ECO:0000256" key="2">
    <source>
        <dbReference type="ARBA" id="ARBA00022723"/>
    </source>
</evidence>
<dbReference type="Gene3D" id="4.10.1110.10">
    <property type="entry name" value="AN1-like Zinc finger"/>
    <property type="match status" value="2"/>
</dbReference>
<evidence type="ECO:0000259" key="13">
    <source>
        <dbReference type="PROSITE" id="PS51039"/>
    </source>
</evidence>
<dbReference type="OrthoDB" id="431929at2759"/>
<gene>
    <name evidence="14" type="ORF">GIB67_040067</name>
</gene>
<keyword evidence="4 7" id="KW-0863">Zinc-finger</keyword>
<name>A0A7J7MUI8_9MAGN</name>
<dbReference type="SUPFAM" id="SSF118310">
    <property type="entry name" value="AN1-like Zinc finger"/>
    <property type="match status" value="2"/>
</dbReference>
<dbReference type="InterPro" id="IPR039663">
    <property type="entry name" value="AIP/AIPL1/TTC9"/>
</dbReference>
<dbReference type="InterPro" id="IPR001179">
    <property type="entry name" value="PPIase_FKBP_dom"/>
</dbReference>
<dbReference type="InterPro" id="IPR011990">
    <property type="entry name" value="TPR-like_helical_dom_sf"/>
</dbReference>
<sequence>MGTPEFPNLGKHCSVEDCKQIDFLPFTCDRCTLIENLEGAFNYRVVDYLNIFLLAIKQYRDIGVGDWRYCLGIFLGTSYRITQGGCILLIQKTFLLQDKSNGYHSVKWGYIYLLAEKPRVVSLGESGEKACLLRGVSWEITVAAPCLLCFSDMLYIYSLKPMLYIVFCLDHRSYGKHRCPKANKQDVTVVVCPLCAKGVRLIPDEDPNITWETHVNTDCDPSNYERVAKKKKCPVPRCKELLTFSNTIKCRDCVVDHCLKHRFGPDHNCSGPKKLQIGLGFPFTSFLKRSQKEETKPSAPNWATSFVNAASSSMSKLSVATNQAFQMAKDGVGSSSSDSMEICPRCPMKFNSVKDLVEHVENVHERGGNNKPKVTIDACPKCSRGFHDPVKLVEHVEKDHGGTSKPFIITDYFALVDLNSLNLHHLQRSNQSPESRNNLSSEMRSFKDELRKKSSTNCNKTDSLVLPKVDSKVEIIHEKVKKQVIKQGRGEKLSKGSVCTLHYRLWIKSTEHKLEDTWHQHSPTKLVLGKEKKEMAGLGIGALNMRAGEHALLHVGWELGFGKEGNSHVSPMADLVYEVEVISVDDNKEGKTHYESDKTVEERIKGADAMKMEGNAFFKDEKLEEAMQQYEMAISLLEKDWVRMLIDRDWALAVKNPCHLNMAACLLKLKRYEKAIAHCGIVLAEDKNNVKALFRRGKANVELGHIDAAREDFLKARKHAPEDKAIAKELHSLAEHDKTVYQKQKELFKGIFGPSTGVNTPPDSEKYLVQKHSSYSSETGLTRRSQQRLDCRFEEDEDHVLIETKKDV</sequence>
<dbReference type="EC" id="5.2.1.8" evidence="8"/>
<accession>A0A7J7MUI8</accession>
<evidence type="ECO:0000256" key="6">
    <source>
        <dbReference type="ARBA" id="ARBA00022833"/>
    </source>
</evidence>
<evidence type="ECO:0000256" key="1">
    <source>
        <dbReference type="ARBA" id="ARBA00003732"/>
    </source>
</evidence>
<dbReference type="InterPro" id="IPR000058">
    <property type="entry name" value="Znf_AN1"/>
</dbReference>
<comment type="catalytic activity">
    <reaction evidence="8">
        <text>[protein]-peptidylproline (omega=180) = [protein]-peptidylproline (omega=0)</text>
        <dbReference type="Rhea" id="RHEA:16237"/>
        <dbReference type="Rhea" id="RHEA-COMP:10747"/>
        <dbReference type="Rhea" id="RHEA-COMP:10748"/>
        <dbReference type="ChEBI" id="CHEBI:83833"/>
        <dbReference type="ChEBI" id="CHEBI:83834"/>
        <dbReference type="EC" id="5.2.1.8"/>
    </reaction>
</comment>
<dbReference type="PROSITE" id="PS50005">
    <property type="entry name" value="TPR"/>
    <property type="match status" value="2"/>
</dbReference>
<dbReference type="EMBL" id="JACGCM010001219">
    <property type="protein sequence ID" value="KAF6158553.1"/>
    <property type="molecule type" value="Genomic_DNA"/>
</dbReference>
<feature type="repeat" description="TPR" evidence="9">
    <location>
        <begin position="607"/>
        <end position="640"/>
    </location>
</feature>
<evidence type="ECO:0000313" key="14">
    <source>
        <dbReference type="EMBL" id="KAF6158553.1"/>
    </source>
</evidence>
<dbReference type="Gene3D" id="3.30.160.60">
    <property type="entry name" value="Classic Zinc Finger"/>
    <property type="match status" value="1"/>
</dbReference>
<dbReference type="SUPFAM" id="SSF48452">
    <property type="entry name" value="TPR-like"/>
    <property type="match status" value="1"/>
</dbReference>
<evidence type="ECO:0000256" key="4">
    <source>
        <dbReference type="ARBA" id="ARBA00022771"/>
    </source>
</evidence>
<dbReference type="Pfam" id="PF00254">
    <property type="entry name" value="FKBP_C"/>
    <property type="match status" value="1"/>
</dbReference>
<dbReference type="InterPro" id="IPR046357">
    <property type="entry name" value="PPIase_dom_sf"/>
</dbReference>
<comment type="function">
    <text evidence="1">May be involved in environmental stress response.</text>
</comment>
<keyword evidence="3" id="KW-0677">Repeat</keyword>
<dbReference type="SMART" id="SM00355">
    <property type="entry name" value="ZnF_C2H2"/>
    <property type="match status" value="2"/>
</dbReference>
<dbReference type="PANTHER" id="PTHR11242:SF0">
    <property type="entry name" value="TPR_REGION DOMAIN-CONTAINING PROTEIN"/>
    <property type="match status" value="1"/>
</dbReference>
<keyword evidence="5 9" id="KW-0802">TPR repeat</keyword>
<evidence type="ECO:0000256" key="10">
    <source>
        <dbReference type="SAM" id="MobiDB-lite"/>
    </source>
</evidence>
<feature type="region of interest" description="Disordered" evidence="10">
    <location>
        <begin position="426"/>
        <end position="454"/>
    </location>
</feature>
<dbReference type="Gene3D" id="1.25.40.10">
    <property type="entry name" value="Tetratricopeptide repeat domain"/>
    <property type="match status" value="1"/>
</dbReference>
<dbReference type="Gene3D" id="3.10.50.40">
    <property type="match status" value="1"/>
</dbReference>
<feature type="domain" description="PPIase FKBP-type" evidence="11">
    <location>
        <begin position="496"/>
        <end position="585"/>
    </location>
</feature>
<dbReference type="GO" id="GO:0008270">
    <property type="term" value="F:zinc ion binding"/>
    <property type="evidence" value="ECO:0007669"/>
    <property type="project" value="UniProtKB-KW"/>
</dbReference>
<feature type="compositionally biased region" description="Polar residues" evidence="10">
    <location>
        <begin position="428"/>
        <end position="443"/>
    </location>
</feature>
<dbReference type="InterPro" id="IPR013087">
    <property type="entry name" value="Znf_C2H2_type"/>
</dbReference>
<protein>
    <recommendedName>
        <fullName evidence="8">peptidylprolyl isomerase</fullName>
        <ecNumber evidence="8">5.2.1.8</ecNumber>
    </recommendedName>
</protein>
<keyword evidence="8" id="KW-0413">Isomerase</keyword>
<dbReference type="GO" id="GO:0003755">
    <property type="term" value="F:peptidyl-prolyl cis-trans isomerase activity"/>
    <property type="evidence" value="ECO:0007669"/>
    <property type="project" value="UniProtKB-KW"/>
</dbReference>
<dbReference type="PROSITE" id="PS50059">
    <property type="entry name" value="FKBP_PPIASE"/>
    <property type="match status" value="1"/>
</dbReference>
<evidence type="ECO:0000256" key="5">
    <source>
        <dbReference type="ARBA" id="ARBA00022803"/>
    </source>
</evidence>
<dbReference type="SMART" id="SM00028">
    <property type="entry name" value="TPR"/>
    <property type="match status" value="3"/>
</dbReference>
<organism evidence="14 15">
    <name type="scientific">Kingdonia uniflora</name>
    <dbReference type="NCBI Taxonomy" id="39325"/>
    <lineage>
        <taxon>Eukaryota</taxon>
        <taxon>Viridiplantae</taxon>
        <taxon>Streptophyta</taxon>
        <taxon>Embryophyta</taxon>
        <taxon>Tracheophyta</taxon>
        <taxon>Spermatophyta</taxon>
        <taxon>Magnoliopsida</taxon>
        <taxon>Ranunculales</taxon>
        <taxon>Circaeasteraceae</taxon>
        <taxon>Kingdonia</taxon>
    </lineage>
</organism>
<dbReference type="AlphaFoldDB" id="A0A7J7MUI8"/>
<evidence type="ECO:0000259" key="11">
    <source>
        <dbReference type="PROSITE" id="PS50059"/>
    </source>
</evidence>
<dbReference type="InterPro" id="IPR057357">
    <property type="entry name" value="Znf-C2H2_ZFAND2A/B"/>
</dbReference>
<dbReference type="SMART" id="SM00154">
    <property type="entry name" value="ZnF_AN1"/>
    <property type="match status" value="1"/>
</dbReference>
<dbReference type="Pfam" id="PF25403">
    <property type="entry name" value="zf-C2H2_ZFAND2"/>
    <property type="match status" value="1"/>
</dbReference>
<evidence type="ECO:0000313" key="15">
    <source>
        <dbReference type="Proteomes" id="UP000541444"/>
    </source>
</evidence>
<dbReference type="PROSITE" id="PS50157">
    <property type="entry name" value="ZINC_FINGER_C2H2_2"/>
    <property type="match status" value="1"/>
</dbReference>
<evidence type="ECO:0000259" key="12">
    <source>
        <dbReference type="PROSITE" id="PS50157"/>
    </source>
</evidence>
<evidence type="ECO:0000256" key="3">
    <source>
        <dbReference type="ARBA" id="ARBA00022737"/>
    </source>
</evidence>
<dbReference type="PROSITE" id="PS00028">
    <property type="entry name" value="ZINC_FINGER_C2H2_1"/>
    <property type="match status" value="2"/>
</dbReference>
<feature type="domain" description="C2H2-type" evidence="12">
    <location>
        <begin position="377"/>
        <end position="405"/>
    </location>
</feature>
<dbReference type="Pfam" id="PF01428">
    <property type="entry name" value="zf-AN1"/>
    <property type="match status" value="1"/>
</dbReference>
<keyword evidence="8" id="KW-0697">Rotamase</keyword>
<dbReference type="SUPFAM" id="SSF54534">
    <property type="entry name" value="FKBP-like"/>
    <property type="match status" value="1"/>
</dbReference>
<comment type="caution">
    <text evidence="14">The sequence shown here is derived from an EMBL/GenBank/DDBJ whole genome shotgun (WGS) entry which is preliminary data.</text>
</comment>
<keyword evidence="6" id="KW-0862">Zinc</keyword>
<dbReference type="InterPro" id="IPR019734">
    <property type="entry name" value="TPR_rpt"/>
</dbReference>
<evidence type="ECO:0000256" key="9">
    <source>
        <dbReference type="PROSITE-ProRule" id="PRU00339"/>
    </source>
</evidence>
<evidence type="ECO:0000256" key="8">
    <source>
        <dbReference type="PROSITE-ProRule" id="PRU00277"/>
    </source>
</evidence>
<dbReference type="InterPro" id="IPR035896">
    <property type="entry name" value="AN1-like_Znf"/>
</dbReference>
<dbReference type="Proteomes" id="UP000541444">
    <property type="component" value="Unassembled WGS sequence"/>
</dbReference>
<feature type="domain" description="AN1-type" evidence="13">
    <location>
        <begin position="227"/>
        <end position="277"/>
    </location>
</feature>
<keyword evidence="15" id="KW-1185">Reference proteome</keyword>
<dbReference type="PANTHER" id="PTHR11242">
    <property type="entry name" value="ARYL HYDROCARBON RECEPTOR INTERACTING PROTEIN RELATED"/>
    <property type="match status" value="1"/>
</dbReference>